<evidence type="ECO:0000256" key="4">
    <source>
        <dbReference type="PIRNR" id="PIRNR000124"/>
    </source>
</evidence>
<dbReference type="GO" id="GO:0051287">
    <property type="term" value="F:NAD binding"/>
    <property type="evidence" value="ECO:0007669"/>
    <property type="project" value="InterPro"/>
</dbReference>
<keyword evidence="7" id="KW-1185">Reference proteome</keyword>
<dbReference type="InterPro" id="IPR014026">
    <property type="entry name" value="UDP-Glc/GDP-Man_DH_dimer"/>
</dbReference>
<gene>
    <name evidence="6" type="ORF">SAMN05421879_101122</name>
</gene>
<dbReference type="Proteomes" id="UP000219688">
    <property type="component" value="Unassembled WGS sequence"/>
</dbReference>
<dbReference type="GO" id="GO:0000271">
    <property type="term" value="P:polysaccharide biosynthetic process"/>
    <property type="evidence" value="ECO:0007669"/>
    <property type="project" value="InterPro"/>
</dbReference>
<dbReference type="STRING" id="1122622.GCA_000421185_01539"/>
<dbReference type="GO" id="GO:0016628">
    <property type="term" value="F:oxidoreductase activity, acting on the CH-CH group of donors, NAD or NADP as acceptor"/>
    <property type="evidence" value="ECO:0007669"/>
    <property type="project" value="InterPro"/>
</dbReference>
<dbReference type="PIRSF" id="PIRSF500136">
    <property type="entry name" value="UDP_ManNAc_DH"/>
    <property type="match status" value="1"/>
</dbReference>
<dbReference type="AlphaFoldDB" id="A0A285VB22"/>
<reference evidence="7" key="1">
    <citation type="submission" date="2017-08" db="EMBL/GenBank/DDBJ databases">
        <authorList>
            <person name="Varghese N."/>
            <person name="Submissions S."/>
        </authorList>
    </citation>
    <scope>NUCLEOTIDE SEQUENCE [LARGE SCALE GENOMIC DNA]</scope>
    <source>
        <strain evidence="7">USBA17B2</strain>
    </source>
</reference>
<dbReference type="InterPro" id="IPR028359">
    <property type="entry name" value="UDP_ManNAc/GlcNAc_DH"/>
</dbReference>
<dbReference type="SUPFAM" id="SSF52413">
    <property type="entry name" value="UDP-glucose/GDP-mannose dehydrogenase C-terminal domain"/>
    <property type="match status" value="1"/>
</dbReference>
<dbReference type="Pfam" id="PF03720">
    <property type="entry name" value="UDPG_MGDP_dh_C"/>
    <property type="match status" value="1"/>
</dbReference>
<dbReference type="Pfam" id="PF00984">
    <property type="entry name" value="UDPG_MGDP_dh"/>
    <property type="match status" value="1"/>
</dbReference>
<dbReference type="InterPro" id="IPR036291">
    <property type="entry name" value="NAD(P)-bd_dom_sf"/>
</dbReference>
<dbReference type="InterPro" id="IPR036220">
    <property type="entry name" value="UDP-Glc/GDP-Man_DH_C_sf"/>
</dbReference>
<organism evidence="6 7">
    <name type="scientific">Ornithinimicrobium cerasi</name>
    <dbReference type="NCBI Taxonomy" id="2248773"/>
    <lineage>
        <taxon>Bacteria</taxon>
        <taxon>Bacillati</taxon>
        <taxon>Actinomycetota</taxon>
        <taxon>Actinomycetes</taxon>
        <taxon>Micrococcales</taxon>
        <taxon>Ornithinimicrobiaceae</taxon>
        <taxon>Ornithinimicrobium</taxon>
    </lineage>
</organism>
<evidence type="ECO:0000313" key="6">
    <source>
        <dbReference type="EMBL" id="SOC51289.1"/>
    </source>
</evidence>
<dbReference type="NCBIfam" id="TIGR03026">
    <property type="entry name" value="NDP-sugDHase"/>
    <property type="match status" value="1"/>
</dbReference>
<dbReference type="SUPFAM" id="SSF48179">
    <property type="entry name" value="6-phosphogluconate dehydrogenase C-terminal domain-like"/>
    <property type="match status" value="1"/>
</dbReference>
<dbReference type="InterPro" id="IPR008927">
    <property type="entry name" value="6-PGluconate_DH-like_C_sf"/>
</dbReference>
<dbReference type="EMBL" id="OBQK01000001">
    <property type="protein sequence ID" value="SOC51289.1"/>
    <property type="molecule type" value="Genomic_DNA"/>
</dbReference>
<evidence type="ECO:0000256" key="2">
    <source>
        <dbReference type="ARBA" id="ARBA00023002"/>
    </source>
</evidence>
<evidence type="ECO:0000256" key="1">
    <source>
        <dbReference type="ARBA" id="ARBA00006601"/>
    </source>
</evidence>
<name>A0A285VB22_9MICO</name>
<dbReference type="SUPFAM" id="SSF51735">
    <property type="entry name" value="NAD(P)-binding Rossmann-fold domains"/>
    <property type="match status" value="1"/>
</dbReference>
<accession>A0A285VB22</accession>
<comment type="similarity">
    <text evidence="1 4">Belongs to the UDP-glucose/GDP-mannose dehydrogenase family.</text>
</comment>
<keyword evidence="3" id="KW-0520">NAD</keyword>
<evidence type="ECO:0000259" key="5">
    <source>
        <dbReference type="SMART" id="SM00984"/>
    </source>
</evidence>
<dbReference type="Gene3D" id="3.40.50.720">
    <property type="entry name" value="NAD(P)-binding Rossmann-like Domain"/>
    <property type="match status" value="2"/>
</dbReference>
<dbReference type="RefSeq" id="WP_097186360.1">
    <property type="nucleotide sequence ID" value="NZ_OBQK01000001.1"/>
</dbReference>
<evidence type="ECO:0000313" key="7">
    <source>
        <dbReference type="Proteomes" id="UP000219688"/>
    </source>
</evidence>
<proteinExistence type="inferred from homology"/>
<dbReference type="SMART" id="SM00984">
    <property type="entry name" value="UDPG_MGDP_dh_C"/>
    <property type="match status" value="1"/>
</dbReference>
<dbReference type="InterPro" id="IPR001732">
    <property type="entry name" value="UDP-Glc/GDP-Man_DH_N"/>
</dbReference>
<keyword evidence="2" id="KW-0560">Oxidoreductase</keyword>
<dbReference type="PANTHER" id="PTHR43491">
    <property type="entry name" value="UDP-N-ACETYL-D-MANNOSAMINE DEHYDROGENASE"/>
    <property type="match status" value="1"/>
</dbReference>
<dbReference type="PIRSF" id="PIRSF000124">
    <property type="entry name" value="UDPglc_GDPman_dh"/>
    <property type="match status" value="1"/>
</dbReference>
<sequence length="442" mass="47365">MKIAVVALGKIGLPLAVQFADADPSHEVVGVDVSRRVVDAVNAGQEPFPGEAELADKLAELVPAGRLRATTDYGDAIPGADAVVLVVPLFVDEATGAPDFGWMDEATRSLAQHLTPGTLVSYETTLPVGTTRTRWKPMLEEISGLSESPDTGSDGFWLVFSPERVLTGRVFADLRRYPKLVGGLTPEGTARAVQFYESVLEFDTRLDLPRPNGVWDLGSAEAAEMAKLAETTYRDVNIGLANQFARFADTVGIDVHRVIEACNSQPYSHIHTPGIAVGGHCIPVYPRLYLSTDADATVVRSAREANAAMPEYAVARAEALLGSLEGLRVVVLGASYRGRVKETAFSGVFATVGALRSRGAEVLVHDPMYDDDELAALGWTPYHLGEPADVAIVQADHPEYTRISSDDLPGLRLLLDGRRVTDPDRFTGVPRLTIGGGDPLPA</sequence>
<dbReference type="InterPro" id="IPR017476">
    <property type="entry name" value="UDP-Glc/GDP-Man"/>
</dbReference>
<dbReference type="GO" id="GO:0016616">
    <property type="term" value="F:oxidoreductase activity, acting on the CH-OH group of donors, NAD or NADP as acceptor"/>
    <property type="evidence" value="ECO:0007669"/>
    <property type="project" value="InterPro"/>
</dbReference>
<protein>
    <submittedName>
        <fullName evidence="6">Nucleotide sugar dehydrogenase</fullName>
    </submittedName>
</protein>
<feature type="domain" description="UDP-glucose/GDP-mannose dehydrogenase C-terminal" evidence="5">
    <location>
        <begin position="330"/>
        <end position="423"/>
    </location>
</feature>
<dbReference type="PANTHER" id="PTHR43491:SF2">
    <property type="entry name" value="UDP-N-ACETYL-D-MANNOSAMINE DEHYDROGENASE"/>
    <property type="match status" value="1"/>
</dbReference>
<dbReference type="Pfam" id="PF03721">
    <property type="entry name" value="UDPG_MGDP_dh_N"/>
    <property type="match status" value="1"/>
</dbReference>
<evidence type="ECO:0000256" key="3">
    <source>
        <dbReference type="ARBA" id="ARBA00023027"/>
    </source>
</evidence>
<dbReference type="InterPro" id="IPR014027">
    <property type="entry name" value="UDP-Glc/GDP-Man_DH_C"/>
</dbReference>